<evidence type="ECO:0000256" key="1">
    <source>
        <dbReference type="SAM" id="MobiDB-lite"/>
    </source>
</evidence>
<comment type="caution">
    <text evidence="2">The sequence shown here is derived from an EMBL/GenBank/DDBJ whole genome shotgun (WGS) entry which is preliminary data.</text>
</comment>
<dbReference type="AlphaFoldDB" id="A0A834IWN2"/>
<name>A0A834IWN2_RHYFE</name>
<protein>
    <submittedName>
        <fullName evidence="2">Uncharacterized protein</fullName>
    </submittedName>
</protein>
<keyword evidence="3" id="KW-1185">Reference proteome</keyword>
<sequence>MSAPRFPLAQSDCDHNNEFSNLACSYCGKGFLEADRKSDDLKMTAGGDRTQENVTGLASVQLDTFTLPFDSFHQAMNPNLCRDLFLDDDSKSGRKSEKIIREILRKTFCDAVQVMMQREYIGLLPSRDRDPTVSFYYGRTLVQPDTNSAALINEIDSDDYRMETGPVRGFPSEFIYTKAKDIHHRHHDHRQILMTDFGRYRGEGTRRGGRNSPAHAAARRNGRGRRADGNAAPPPPPVPTLSGTLPMVAEPINFRRAKEPHPLWGGLLVAVLVANVALAKGGVAKFFLSHTSPELNGITLT</sequence>
<dbReference type="Proteomes" id="UP000625711">
    <property type="component" value="Unassembled WGS sequence"/>
</dbReference>
<dbReference type="EMBL" id="JAACXV010000058">
    <property type="protein sequence ID" value="KAF7285263.1"/>
    <property type="molecule type" value="Genomic_DNA"/>
</dbReference>
<organism evidence="2 3">
    <name type="scientific">Rhynchophorus ferrugineus</name>
    <name type="common">Red palm weevil</name>
    <name type="synonym">Curculio ferrugineus</name>
    <dbReference type="NCBI Taxonomy" id="354439"/>
    <lineage>
        <taxon>Eukaryota</taxon>
        <taxon>Metazoa</taxon>
        <taxon>Ecdysozoa</taxon>
        <taxon>Arthropoda</taxon>
        <taxon>Hexapoda</taxon>
        <taxon>Insecta</taxon>
        <taxon>Pterygota</taxon>
        <taxon>Neoptera</taxon>
        <taxon>Endopterygota</taxon>
        <taxon>Coleoptera</taxon>
        <taxon>Polyphaga</taxon>
        <taxon>Cucujiformia</taxon>
        <taxon>Curculionidae</taxon>
        <taxon>Dryophthorinae</taxon>
        <taxon>Rhynchophorus</taxon>
    </lineage>
</organism>
<reference evidence="2" key="1">
    <citation type="submission" date="2020-08" db="EMBL/GenBank/DDBJ databases">
        <title>Genome sequencing and assembly of the red palm weevil Rhynchophorus ferrugineus.</title>
        <authorList>
            <person name="Dias G.B."/>
            <person name="Bergman C.M."/>
            <person name="Manee M."/>
        </authorList>
    </citation>
    <scope>NUCLEOTIDE SEQUENCE</scope>
    <source>
        <strain evidence="2">AA-2017</strain>
        <tissue evidence="2">Whole larva</tissue>
    </source>
</reference>
<evidence type="ECO:0000313" key="2">
    <source>
        <dbReference type="EMBL" id="KAF7285263.1"/>
    </source>
</evidence>
<evidence type="ECO:0000313" key="3">
    <source>
        <dbReference type="Proteomes" id="UP000625711"/>
    </source>
</evidence>
<proteinExistence type="predicted"/>
<feature type="region of interest" description="Disordered" evidence="1">
    <location>
        <begin position="200"/>
        <end position="244"/>
    </location>
</feature>
<accession>A0A834IWN2</accession>
<gene>
    <name evidence="2" type="ORF">GWI33_011392</name>
</gene>